<dbReference type="AlphaFoldDB" id="J9EPR0"/>
<sequence length="100" mass="11317">MSQQNEDNNHSSPFNEKQNISTVYSLKTFVLAYVRTRARSRSHWFVSIVTQSCSLCRYSFLRDICHAVSHPPAIPVTTKKLRENCTAHGGIMCAVIIAVF</sequence>
<proteinExistence type="predicted"/>
<organism evidence="1 2">
    <name type="scientific">Wuchereria bancrofti</name>
    <dbReference type="NCBI Taxonomy" id="6293"/>
    <lineage>
        <taxon>Eukaryota</taxon>
        <taxon>Metazoa</taxon>
        <taxon>Ecdysozoa</taxon>
        <taxon>Nematoda</taxon>
        <taxon>Chromadorea</taxon>
        <taxon>Rhabditida</taxon>
        <taxon>Spirurina</taxon>
        <taxon>Spiruromorpha</taxon>
        <taxon>Filarioidea</taxon>
        <taxon>Onchocercidae</taxon>
        <taxon>Wuchereria</taxon>
    </lineage>
</organism>
<name>J9EPR0_WUCBA</name>
<evidence type="ECO:0000313" key="2">
    <source>
        <dbReference type="Proteomes" id="UP000004810"/>
    </source>
</evidence>
<gene>
    <name evidence="1" type="ORF">WUBG_11814</name>
</gene>
<comment type="caution">
    <text evidence="1">The sequence shown here is derived from an EMBL/GenBank/DDBJ whole genome shotgun (WGS) entry which is preliminary data.</text>
</comment>
<dbReference type="Proteomes" id="UP000004810">
    <property type="component" value="Unassembled WGS sequence"/>
</dbReference>
<evidence type="ECO:0000313" key="1">
    <source>
        <dbReference type="EMBL" id="EJW77279.1"/>
    </source>
</evidence>
<dbReference type="EMBL" id="ADBV01007981">
    <property type="protein sequence ID" value="EJW77279.1"/>
    <property type="molecule type" value="Genomic_DNA"/>
</dbReference>
<reference evidence="2" key="1">
    <citation type="submission" date="2012-08" db="EMBL/GenBank/DDBJ databases">
        <title>The Genome Sequence of Wuchereria bancrofti.</title>
        <authorList>
            <person name="Nutman T.B."/>
            <person name="Fink D.L."/>
            <person name="Russ C."/>
            <person name="Young S."/>
            <person name="Zeng Q."/>
            <person name="Koehrsen M."/>
            <person name="Alvarado L."/>
            <person name="Berlin A."/>
            <person name="Chapman S.B."/>
            <person name="Chen Z."/>
            <person name="Freedman E."/>
            <person name="Gellesch M."/>
            <person name="Goldberg J."/>
            <person name="Griggs A."/>
            <person name="Gujja S."/>
            <person name="Heilman E.R."/>
            <person name="Heiman D."/>
            <person name="Hepburn T."/>
            <person name="Howarth C."/>
            <person name="Jen D."/>
            <person name="Larson L."/>
            <person name="Lewis B."/>
            <person name="Mehta T."/>
            <person name="Park D."/>
            <person name="Pearson M."/>
            <person name="Roberts A."/>
            <person name="Saif S."/>
            <person name="Shea T."/>
            <person name="Shenoy N."/>
            <person name="Sisk P."/>
            <person name="Stolte C."/>
            <person name="Sykes S."/>
            <person name="Walk T."/>
            <person name="White J."/>
            <person name="Yandava C."/>
            <person name="Haas B."/>
            <person name="Henn M.R."/>
            <person name="Nusbaum C."/>
            <person name="Birren B."/>
        </authorList>
    </citation>
    <scope>NUCLEOTIDE SEQUENCE [LARGE SCALE GENOMIC DNA]</scope>
    <source>
        <strain evidence="2">NA</strain>
    </source>
</reference>
<accession>J9EPR0</accession>
<protein>
    <submittedName>
        <fullName evidence="1">Uncharacterized protein</fullName>
    </submittedName>
</protein>